<evidence type="ECO:0000259" key="1">
    <source>
        <dbReference type="PROSITE" id="PS51186"/>
    </source>
</evidence>
<dbReference type="Proteomes" id="UP000718281">
    <property type="component" value="Unassembled WGS sequence"/>
</dbReference>
<dbReference type="PANTHER" id="PTHR43441">
    <property type="entry name" value="RIBOSOMAL-PROTEIN-SERINE ACETYLTRANSFERASE"/>
    <property type="match status" value="1"/>
</dbReference>
<reference evidence="2 3" key="1">
    <citation type="submission" date="2020-10" db="EMBL/GenBank/DDBJ databases">
        <title>Connecting structure to function with the recovery of over 1000 high-quality activated sludge metagenome-assembled genomes encoding full-length rRNA genes using long-read sequencing.</title>
        <authorList>
            <person name="Singleton C.M."/>
            <person name="Petriglieri F."/>
            <person name="Kristensen J.M."/>
            <person name="Kirkegaard R.H."/>
            <person name="Michaelsen T.Y."/>
            <person name="Andersen M.H."/>
            <person name="Karst S.M."/>
            <person name="Dueholm M.S."/>
            <person name="Nielsen P.H."/>
            <person name="Albertsen M."/>
        </authorList>
    </citation>
    <scope>NUCLEOTIDE SEQUENCE [LARGE SCALE GENOMIC DNA]</scope>
    <source>
        <strain evidence="2">AalE_18-Q3-R2-46_BAT3C.188</strain>
    </source>
</reference>
<proteinExistence type="predicted"/>
<dbReference type="Pfam" id="PF13302">
    <property type="entry name" value="Acetyltransf_3"/>
    <property type="match status" value="1"/>
</dbReference>
<comment type="caution">
    <text evidence="2">The sequence shown here is derived from an EMBL/GenBank/DDBJ whole genome shotgun (WGS) entry which is preliminary data.</text>
</comment>
<dbReference type="GO" id="GO:0008999">
    <property type="term" value="F:protein-N-terminal-alanine acetyltransferase activity"/>
    <property type="evidence" value="ECO:0007669"/>
    <property type="project" value="TreeGrafter"/>
</dbReference>
<dbReference type="AlphaFoldDB" id="A0A934X675"/>
<accession>A0A934X675</accession>
<dbReference type="InterPro" id="IPR000182">
    <property type="entry name" value="GNAT_dom"/>
</dbReference>
<name>A0A934X675_9MICO</name>
<protein>
    <submittedName>
        <fullName evidence="2">GNAT family N-acetyltransferase</fullName>
    </submittedName>
</protein>
<dbReference type="InterPro" id="IPR016181">
    <property type="entry name" value="Acyl_CoA_acyltransferase"/>
</dbReference>
<dbReference type="FunFam" id="3.40.630.30:FF:000047">
    <property type="entry name" value="Acetyltransferase, GNAT family"/>
    <property type="match status" value="1"/>
</dbReference>
<dbReference type="EMBL" id="JADIXZ010000004">
    <property type="protein sequence ID" value="MBK6301527.1"/>
    <property type="molecule type" value="Genomic_DNA"/>
</dbReference>
<evidence type="ECO:0000313" key="2">
    <source>
        <dbReference type="EMBL" id="MBK6301527.1"/>
    </source>
</evidence>
<organism evidence="2 3">
    <name type="scientific">Candidatus Phosphoribacter hodrii</name>
    <dbReference type="NCBI Taxonomy" id="2953743"/>
    <lineage>
        <taxon>Bacteria</taxon>
        <taxon>Bacillati</taxon>
        <taxon>Actinomycetota</taxon>
        <taxon>Actinomycetes</taxon>
        <taxon>Micrococcales</taxon>
        <taxon>Dermatophilaceae</taxon>
        <taxon>Candidatus Phosphoribacter</taxon>
    </lineage>
</organism>
<gene>
    <name evidence="2" type="ORF">IPF40_10945</name>
</gene>
<dbReference type="Gene3D" id="3.40.630.30">
    <property type="match status" value="1"/>
</dbReference>
<sequence>MDGQADERGACVNEFGQPVGAPVDWQPATPPRPVTLAGRWCTVVPLDLDHVPDLYAALAPGPPGQWTYMTFGPCDTEADLREVVSGYLANPGFVSFAILDAAGRARGIAAYLRIDPAIGSLEVGGILLGEGLRRTAAATEAMWLLARNAFEQLGFRRYEWKCDALNTPSRYAAERLGFRFEGVWRQATIYKGRNRDTAWFAMTDADWPEVSSAIQAWLDPTNFDAAGRQLTPLRIG</sequence>
<dbReference type="SUPFAM" id="SSF55729">
    <property type="entry name" value="Acyl-CoA N-acyltransferases (Nat)"/>
    <property type="match status" value="1"/>
</dbReference>
<dbReference type="InterPro" id="IPR051908">
    <property type="entry name" value="Ribosomal_N-acetyltransferase"/>
</dbReference>
<dbReference type="PROSITE" id="PS51186">
    <property type="entry name" value="GNAT"/>
    <property type="match status" value="1"/>
</dbReference>
<dbReference type="GO" id="GO:1990189">
    <property type="term" value="F:protein N-terminal-serine acetyltransferase activity"/>
    <property type="evidence" value="ECO:0007669"/>
    <property type="project" value="TreeGrafter"/>
</dbReference>
<dbReference type="PANTHER" id="PTHR43441:SF2">
    <property type="entry name" value="FAMILY ACETYLTRANSFERASE, PUTATIVE (AFU_ORTHOLOGUE AFUA_7G00850)-RELATED"/>
    <property type="match status" value="1"/>
</dbReference>
<evidence type="ECO:0000313" key="3">
    <source>
        <dbReference type="Proteomes" id="UP000718281"/>
    </source>
</evidence>
<feature type="domain" description="N-acetyltransferase" evidence="1">
    <location>
        <begin position="41"/>
        <end position="196"/>
    </location>
</feature>